<evidence type="ECO:0000259" key="7">
    <source>
        <dbReference type="PROSITE" id="PS50089"/>
    </source>
</evidence>
<dbReference type="OMA" id="PCVGCCL"/>
<keyword evidence="2" id="KW-0479">Metal-binding</keyword>
<dbReference type="SMART" id="SM00184">
    <property type="entry name" value="RING"/>
    <property type="match status" value="1"/>
</dbReference>
<feature type="region of interest" description="Disordered" evidence="6">
    <location>
        <begin position="1790"/>
        <end position="2033"/>
    </location>
</feature>
<feature type="region of interest" description="Disordered" evidence="6">
    <location>
        <begin position="1451"/>
        <end position="1471"/>
    </location>
</feature>
<dbReference type="InParanoid" id="F0VNJ0"/>
<dbReference type="eggNOG" id="ENOG502S8YB">
    <property type="taxonomic scope" value="Eukaryota"/>
</dbReference>
<evidence type="ECO:0000256" key="3">
    <source>
        <dbReference type="ARBA" id="ARBA00022771"/>
    </source>
</evidence>
<dbReference type="EMBL" id="FR823392">
    <property type="protein sequence ID" value="CBZ55286.1"/>
    <property type="molecule type" value="Genomic_DNA"/>
</dbReference>
<feature type="compositionally biased region" description="Basic and acidic residues" evidence="6">
    <location>
        <begin position="228"/>
        <end position="266"/>
    </location>
</feature>
<feature type="domain" description="RING-type" evidence="7">
    <location>
        <begin position="676"/>
        <end position="721"/>
    </location>
</feature>
<feature type="region of interest" description="Disordered" evidence="6">
    <location>
        <begin position="173"/>
        <end position="381"/>
    </location>
</feature>
<feature type="compositionally biased region" description="Low complexity" evidence="6">
    <location>
        <begin position="1610"/>
        <end position="1625"/>
    </location>
</feature>
<reference evidence="9" key="1">
    <citation type="submission" date="2011-02" db="EMBL/GenBank/DDBJ databases">
        <authorList>
            <person name="Aslett M."/>
        </authorList>
    </citation>
    <scope>NUCLEOTIDE SEQUENCE</scope>
    <source>
        <strain evidence="9">Liverpool</strain>
    </source>
</reference>
<dbReference type="Proteomes" id="UP000007494">
    <property type="component" value="Chromosome XI"/>
</dbReference>
<keyword evidence="11" id="KW-1185">Reference proteome</keyword>
<dbReference type="PANTHER" id="PTHR13037:SF24">
    <property type="entry name" value="POLYCOMB PROTEIN PCL-RELATED"/>
    <property type="match status" value="1"/>
</dbReference>
<feature type="compositionally biased region" description="Basic and acidic residues" evidence="6">
    <location>
        <begin position="977"/>
        <end position="1022"/>
    </location>
</feature>
<dbReference type="EMBL" id="LN714486">
    <property type="protein sequence ID" value="CEL70017.1"/>
    <property type="molecule type" value="Genomic_DNA"/>
</dbReference>
<feature type="compositionally biased region" description="Basic and acidic residues" evidence="6">
    <location>
        <begin position="328"/>
        <end position="351"/>
    </location>
</feature>
<dbReference type="InterPro" id="IPR017907">
    <property type="entry name" value="Znf_RING_CS"/>
</dbReference>
<organism evidence="9 11">
    <name type="scientific">Neospora caninum (strain Liverpool)</name>
    <dbReference type="NCBI Taxonomy" id="572307"/>
    <lineage>
        <taxon>Eukaryota</taxon>
        <taxon>Sar</taxon>
        <taxon>Alveolata</taxon>
        <taxon>Apicomplexa</taxon>
        <taxon>Conoidasida</taxon>
        <taxon>Coccidia</taxon>
        <taxon>Eucoccidiorida</taxon>
        <taxon>Eimeriorina</taxon>
        <taxon>Sarcocystidae</taxon>
        <taxon>Neospora</taxon>
    </lineage>
</organism>
<keyword evidence="3 5" id="KW-0863">Zinc-finger</keyword>
<feature type="compositionally biased region" description="Basic and acidic residues" evidence="6">
    <location>
        <begin position="1641"/>
        <end position="1656"/>
    </location>
</feature>
<evidence type="ECO:0000313" key="9">
    <source>
        <dbReference type="EMBL" id="CBZ55286.1"/>
    </source>
</evidence>
<feature type="region of interest" description="Disordered" evidence="6">
    <location>
        <begin position="1186"/>
        <end position="1240"/>
    </location>
</feature>
<feature type="compositionally biased region" description="Low complexity" evidence="6">
    <location>
        <begin position="865"/>
        <end position="892"/>
    </location>
</feature>
<feature type="compositionally biased region" description="Low complexity" evidence="6">
    <location>
        <begin position="1088"/>
        <end position="1108"/>
    </location>
</feature>
<evidence type="ECO:0000313" key="11">
    <source>
        <dbReference type="Proteomes" id="UP000007494"/>
    </source>
</evidence>
<feature type="compositionally biased region" description="Basic and acidic residues" evidence="6">
    <location>
        <begin position="1697"/>
        <end position="1715"/>
    </location>
</feature>
<feature type="region of interest" description="Disordered" evidence="6">
    <location>
        <begin position="1697"/>
        <end position="1720"/>
    </location>
</feature>
<evidence type="ECO:0000256" key="6">
    <source>
        <dbReference type="SAM" id="MobiDB-lite"/>
    </source>
</evidence>
<evidence type="ECO:0000256" key="2">
    <source>
        <dbReference type="ARBA" id="ARBA00022723"/>
    </source>
</evidence>
<reference evidence="11" key="3">
    <citation type="journal article" date="2012" name="PLoS Pathog.">
        <title>Comparative genomics of the apicomplexan parasites Toxoplasma gondii and Neospora caninum: Coccidia differing in host range and transmission strategy.</title>
        <authorList>
            <person name="Reid A.J."/>
            <person name="Vermont S.J."/>
            <person name="Cotton J.A."/>
            <person name="Harris D."/>
            <person name="Hill-Cawthorne G.A."/>
            <person name="Konen-Waisman S."/>
            <person name="Latham S.M."/>
            <person name="Mourier T."/>
            <person name="Norton R."/>
            <person name="Quail M.A."/>
            <person name="Sanders M."/>
            <person name="Shanmugam D."/>
            <person name="Sohal A."/>
            <person name="Wasmuth J.D."/>
            <person name="Brunk B."/>
            <person name="Grigg M.E."/>
            <person name="Howard J.C."/>
            <person name="Parkinson J."/>
            <person name="Roos D.S."/>
            <person name="Trees A.J."/>
            <person name="Berriman M."/>
            <person name="Pain A."/>
            <person name="Wastling J.M."/>
        </authorList>
    </citation>
    <scope>NUCLEOTIDE SEQUENCE [LARGE SCALE GENOMIC DNA]</scope>
    <source>
        <strain evidence="11">Liverpool</strain>
    </source>
</reference>
<feature type="compositionally biased region" description="Basic and acidic residues" evidence="6">
    <location>
        <begin position="845"/>
        <end position="861"/>
    </location>
</feature>
<feature type="region of interest" description="Disordered" evidence="6">
    <location>
        <begin position="1405"/>
        <end position="1436"/>
    </location>
</feature>
<feature type="compositionally biased region" description="Low complexity" evidence="6">
    <location>
        <begin position="1405"/>
        <end position="1414"/>
    </location>
</feature>
<dbReference type="PROSITE" id="PS00518">
    <property type="entry name" value="ZF_RING_1"/>
    <property type="match status" value="1"/>
</dbReference>
<dbReference type="InterPro" id="IPR004331">
    <property type="entry name" value="SPX_dom"/>
</dbReference>
<evidence type="ECO:0000256" key="5">
    <source>
        <dbReference type="PROSITE-ProRule" id="PRU00175"/>
    </source>
</evidence>
<evidence type="ECO:0000259" key="8">
    <source>
        <dbReference type="PROSITE" id="PS51382"/>
    </source>
</evidence>
<dbReference type="SUPFAM" id="SSF57850">
    <property type="entry name" value="RING/U-box"/>
    <property type="match status" value="1"/>
</dbReference>
<evidence type="ECO:0000313" key="10">
    <source>
        <dbReference type="EMBL" id="CEL70017.1"/>
    </source>
</evidence>
<feature type="compositionally biased region" description="Basic and acidic residues" evidence="6">
    <location>
        <begin position="1829"/>
        <end position="1849"/>
    </location>
</feature>
<feature type="region of interest" description="Disordered" evidence="6">
    <location>
        <begin position="2120"/>
        <end position="2166"/>
    </location>
</feature>
<evidence type="ECO:0000256" key="1">
    <source>
        <dbReference type="ARBA" id="ARBA00022581"/>
    </source>
</evidence>
<dbReference type="PANTHER" id="PTHR13037">
    <property type="entry name" value="FORMIN"/>
    <property type="match status" value="1"/>
</dbReference>
<protein>
    <submittedName>
        <fullName evidence="9">Putative zinc finger (C3HC4 type RING finger) protein</fullName>
    </submittedName>
    <submittedName>
        <fullName evidence="10">Zinc finger (C3HC4 type RING finger) protein,putative</fullName>
    </submittedName>
</protein>
<feature type="domain" description="SPX" evidence="8">
    <location>
        <begin position="1"/>
        <end position="433"/>
    </location>
</feature>
<feature type="compositionally biased region" description="Basic and acidic residues" evidence="6">
    <location>
        <begin position="306"/>
        <end position="319"/>
    </location>
</feature>
<feature type="region of interest" description="Disordered" evidence="6">
    <location>
        <begin position="741"/>
        <end position="1070"/>
    </location>
</feature>
<feature type="compositionally biased region" description="Low complexity" evidence="6">
    <location>
        <begin position="1041"/>
        <end position="1063"/>
    </location>
</feature>
<dbReference type="InterPro" id="IPR018957">
    <property type="entry name" value="Znf_C3HC4_RING-type"/>
</dbReference>
<keyword evidence="1" id="KW-0945">Host-virus interaction</keyword>
<reference evidence="10" key="4">
    <citation type="journal article" date="2015" name="PLoS ONE">
        <title>Comprehensive Evaluation of Toxoplasma gondii VEG and Neospora caninum LIV Genomes with Tachyzoite Stage Transcriptome and Proteome Defines Novel Transcript Features.</title>
        <authorList>
            <person name="Ramaprasad A."/>
            <person name="Mourier T."/>
            <person name="Naeem R."/>
            <person name="Malas T.B."/>
            <person name="Moussa E."/>
            <person name="Panigrahi A."/>
            <person name="Vermont S.J."/>
            <person name="Otto T.D."/>
            <person name="Wastling J."/>
            <person name="Pain A."/>
        </authorList>
    </citation>
    <scope>NUCLEOTIDE SEQUENCE</scope>
    <source>
        <strain evidence="10">Liverpool</strain>
    </source>
</reference>
<sequence>MKFGKSIRREAGKNLRVRYIDYKGLKKSIKLASSHLERQDYLQCVESLQDFHVGLQRELGQVRSTYIGQLQEIQKTKDVVCALLECLREASLSSEGEALPREGGDTPPVDAGAEAENDGDAGVGGKRRRPFLAQLLSPDLGSDLEKVDTLEAAIEIFRTRFASRRTGKNGREFINAAGAGERGDERALGAWGQEGREDSGDDDACSEDEESGEEGDACSEGDTGETDDERRRREAKTSRQRREDELRWKLQGRRERDEFPREEEKGNGGGVKGAGAEDGETPTEINKYASGLRLEGHASRPRRHGERSGEGGETAKEASEGDGAGEETAERDARQKPERPEVDERARKEGTDSEEEPGQAGVSGEAEEDDAEDEEKPEENEEKVFRLCVALHEGSSQARQLRRFVIWNSVAVVKIIKKKTKLLCRCPASRKRARPASSSLLSPVSEPHASSPLPVSSRLRIDDHPCVGCCLLRLAQQHVALQASSASEDTPGKTDERGKARGEGEAHEKVREPGRAGESEVAEGREKRAELAVPSRRSSGPEDLQESETGGADEGQQRSGDATKARSEEAALDESDNDSSNASGRHSSTERLPKTGKAPVDSDNESHPGITRSATVTNRNLTIMEACFSSASSVLRRECWYSSMALPSLLSTLDTLVDEILLGLTGRPPNEDRHICPICLDVIVDPVILRACCHRFCITCLAAAAISSPAKGELPKCPSCRTCIVPVDDEAAVAAERSAAAASLGPAHEDRRVLPNPRSPQAPAEATRGLEPRGTDASSAGTAGETGALGNTVGSRASGGDVPSDRASLLGTPETSAAPEGTGARSLQASLGNEARVGESAGLSRRGDISESAERTPRPSEGDEAVPAAPRSPTSAPARVAASPDSASPASPRHCVPAASRAPMQTAAVPEPGKDASRRERSGQHTPLLSPPASGDKPTTRADPLSRRDAREESCAEASKREDGEGREDPSQSGGLERPRAEQRGDSERLVVRSPREESECAPTDCERDGRRRRTWEMRGQRVETGQHTAAGLSVAPTGDARPSPFSSASPSPRRRASAASSPDCGGFAPRLASASAVEDAGRAGLFSSLSASPSSSAAASASSVSTLSPSFGLPAFSVPPGLWGGTLRSPPGLCHPLDVADGDDASKVGAAEKNLASHASSLASPFSPLPYSSDSARATAPSYSLAPYQSASPSGPQPPLPCPLQADSFSSFSPLTAPPDRACSQRRERGGEMASPSVPTLRFCHSHASRGTDSLSIGDNVYRSEAMEALGGALSSKQGQGESRARQGGGMVGFAAERTECAEREGKDINDEVLLHFRDVRQVLVQHQVREALQELHERQQREDQFRLLSQLLLSSDSASGPVSLEEMLCQKVSKKGDVPAFPPSPFSATCSTAASLAFPASFSSPSFASSPSHRPPPGGRPGPGAQVRDGEGTGREAELLSARFLALGGAGEEERDPGAARSGDNQGRSLDEMARRKLQESDAHPGATDLELQQEEHLYNQLLVLQLYLQQQRFLSEQRQAVKSLSSFETHAAGLNSTPLSQSYAPPPASATPPQTHAGVTALIEELRAAVAAATGLAPGASPFSSPPLSSTGAPATKGRAAETGRGASSAAPAHAAAFPSPAVNGQESEAGRSAAFLKDAREAERLPQTERADAGFSGGQGTGMVSRSTNHDPGALNLDDSTLALALLLQELQREREGREEKPATEPPKEQFSRPCAYPSYRGENAVIAPSAAEAASTLVERRDAAFAEGGAQAKRLFLLGETNGHSYPYSSFSPYASSAAASGARPRAASGATGRQETRPACGGGRQEKDLGPASGPVGGAAEWKTGRRAGETLPRCQEEGDRRVSLPASDGKPKHSPPSPSPSFSPLTAQPGIPGAAFPAEKVSPSNGLSHWAVAEGTGDEGPSEAASAWKKDKRPKAGARQGAHAETLDRTRDGAASVERIVRGEKEGRREKGLPFIAPVPPPPPLPPVPPPPPRGEMFEPKAVAQPFANPFPSRNIPQPPPPPPAPSPPPPSPPPPPPASPLPSALFPPSCASASFPLSSGCPPASAAFATYSRGNEETNRNSRFLASSVPQQALIAGLLPPPAQGPSPLAVLSALSKQRAAVLAATLPSEINAGNGFLAPANSARSHYPSSVPAFADSPPSPEGTDVAGGRGAEGREK</sequence>
<evidence type="ECO:0000256" key="4">
    <source>
        <dbReference type="ARBA" id="ARBA00022833"/>
    </source>
</evidence>
<dbReference type="PROSITE" id="PS50089">
    <property type="entry name" value="ZF_RING_2"/>
    <property type="match status" value="1"/>
</dbReference>
<feature type="region of interest" description="Disordered" evidence="6">
    <location>
        <begin position="434"/>
        <end position="457"/>
    </location>
</feature>
<reference evidence="9" key="2">
    <citation type="submission" date="2011-03" db="EMBL/GenBank/DDBJ databases">
        <title>Comparative genomics and transcriptomics of Neospora caninum and Toxoplasma gondii.</title>
        <authorList>
            <person name="Reid A.J."/>
            <person name="Sohal A."/>
            <person name="Harris D."/>
            <person name="Quail M."/>
            <person name="Sanders M."/>
            <person name="Berriman M."/>
            <person name="Wastling J.M."/>
            <person name="Pain A."/>
        </authorList>
    </citation>
    <scope>NUCLEOTIDE SEQUENCE</scope>
    <source>
        <strain evidence="9">Liverpool</strain>
    </source>
</reference>
<dbReference type="Gene3D" id="3.30.40.10">
    <property type="entry name" value="Zinc/RING finger domain, C3HC4 (zinc finger)"/>
    <property type="match status" value="1"/>
</dbReference>
<feature type="region of interest" description="Disordered" evidence="6">
    <location>
        <begin position="1582"/>
        <end position="1680"/>
    </location>
</feature>
<feature type="compositionally biased region" description="Acidic residues" evidence="6">
    <location>
        <begin position="365"/>
        <end position="381"/>
    </location>
</feature>
<accession>F0VNJ0</accession>
<name>F0VNJ0_NEOCL</name>
<feature type="compositionally biased region" description="Basic and acidic residues" evidence="6">
    <location>
        <begin position="938"/>
        <end position="970"/>
    </location>
</feature>
<feature type="compositionally biased region" description="Basic and acidic residues" evidence="6">
    <location>
        <begin position="912"/>
        <end position="923"/>
    </location>
</feature>
<dbReference type="GO" id="GO:0008270">
    <property type="term" value="F:zinc ion binding"/>
    <property type="evidence" value="ECO:0007669"/>
    <property type="project" value="UniProtKB-KW"/>
</dbReference>
<dbReference type="InterPro" id="IPR013083">
    <property type="entry name" value="Znf_RING/FYVE/PHD"/>
</dbReference>
<feature type="region of interest" description="Disordered" evidence="6">
    <location>
        <begin position="482"/>
        <end position="614"/>
    </location>
</feature>
<dbReference type="VEuPathDB" id="ToxoDB:NCLIV_057090"/>
<feature type="compositionally biased region" description="Basic and acidic residues" evidence="6">
    <location>
        <begin position="1946"/>
        <end position="1959"/>
    </location>
</feature>
<feature type="compositionally biased region" description="Acidic residues" evidence="6">
    <location>
        <begin position="199"/>
        <end position="227"/>
    </location>
</feature>
<feature type="compositionally biased region" description="Pro residues" evidence="6">
    <location>
        <begin position="1964"/>
        <end position="1981"/>
    </location>
</feature>
<feature type="region of interest" description="Disordered" evidence="6">
    <location>
        <begin position="1087"/>
        <end position="1108"/>
    </location>
</feature>
<feature type="region of interest" description="Disordered" evidence="6">
    <location>
        <begin position="95"/>
        <end position="126"/>
    </location>
</feature>
<feature type="compositionally biased region" description="Low complexity" evidence="6">
    <location>
        <begin position="435"/>
        <end position="445"/>
    </location>
</feature>
<feature type="compositionally biased region" description="Pro residues" evidence="6">
    <location>
        <begin position="2004"/>
        <end position="2028"/>
    </location>
</feature>
<dbReference type="Pfam" id="PF00097">
    <property type="entry name" value="zf-C3HC4"/>
    <property type="match status" value="1"/>
</dbReference>
<feature type="compositionally biased region" description="Basic and acidic residues" evidence="6">
    <location>
        <begin position="490"/>
        <end position="530"/>
    </location>
</feature>
<dbReference type="GeneID" id="13440699"/>
<dbReference type="InterPro" id="IPR001841">
    <property type="entry name" value="Znf_RING"/>
</dbReference>
<feature type="compositionally biased region" description="Polar residues" evidence="6">
    <location>
        <begin position="1585"/>
        <end position="1596"/>
    </location>
</feature>
<keyword evidence="4" id="KW-0862">Zinc</keyword>
<feature type="compositionally biased region" description="Low complexity" evidence="6">
    <location>
        <begin position="775"/>
        <end position="792"/>
    </location>
</feature>
<proteinExistence type="predicted"/>
<dbReference type="PROSITE" id="PS51382">
    <property type="entry name" value="SPX"/>
    <property type="match status" value="1"/>
</dbReference>
<gene>
    <name evidence="10" type="ORF">BN1204_057090</name>
    <name evidence="9" type="ORF">NCLIV_057090</name>
</gene>
<feature type="compositionally biased region" description="Low complexity" evidence="6">
    <location>
        <begin position="1790"/>
        <end position="1799"/>
    </location>
</feature>
<dbReference type="RefSeq" id="XP_003885314.1">
    <property type="nucleotide sequence ID" value="XM_003885265.1"/>
</dbReference>
<dbReference type="OrthoDB" id="332890at2759"/>